<comment type="similarity">
    <text evidence="1 6">Belongs to the iron/manganese superoxide dismutase family.</text>
</comment>
<feature type="domain" description="Manganese/iron superoxide dismutase C-terminal" evidence="9">
    <location>
        <begin position="121"/>
        <end position="225"/>
    </location>
</feature>
<dbReference type="InterPro" id="IPR019833">
    <property type="entry name" value="Mn/Fe_SOD_BS"/>
</dbReference>
<dbReference type="PRINTS" id="PR01703">
    <property type="entry name" value="MNSODISMTASE"/>
</dbReference>
<comment type="catalytic activity">
    <reaction evidence="6">
        <text>2 superoxide + 2 H(+) = H2O2 + O2</text>
        <dbReference type="Rhea" id="RHEA:20696"/>
        <dbReference type="ChEBI" id="CHEBI:15378"/>
        <dbReference type="ChEBI" id="CHEBI:15379"/>
        <dbReference type="ChEBI" id="CHEBI:16240"/>
        <dbReference type="ChEBI" id="CHEBI:18421"/>
        <dbReference type="EC" id="1.15.1.1"/>
    </reaction>
</comment>
<feature type="binding site" evidence="5">
    <location>
        <position position="197"/>
    </location>
    <ligand>
        <name>Mn(2+)</name>
        <dbReference type="ChEBI" id="CHEBI:29035"/>
    </ligand>
</feature>
<gene>
    <name evidence="10" type="ORF">AHMF7616_04383</name>
</gene>
<comment type="function">
    <text evidence="6">Destroys radicals which are normally produced within the cells and which are toxic to biological systems.</text>
</comment>
<dbReference type="EMBL" id="QASA01000001">
    <property type="protein sequence ID" value="RDC65753.1"/>
    <property type="molecule type" value="Genomic_DNA"/>
</dbReference>
<feature type="binding site" evidence="5">
    <location>
        <position position="107"/>
    </location>
    <ligand>
        <name>Mn(2+)</name>
        <dbReference type="ChEBI" id="CHEBI:29035"/>
    </ligand>
</feature>
<dbReference type="PANTHER" id="PTHR43595">
    <property type="entry name" value="37S RIBOSOMAL PROTEIN S26, MITOCHONDRIAL"/>
    <property type="match status" value="1"/>
</dbReference>
<feature type="chain" id="PRO_5016579362" description="Superoxide dismutase" evidence="7">
    <location>
        <begin position="27"/>
        <end position="233"/>
    </location>
</feature>
<feature type="binding site" evidence="5">
    <location>
        <position position="57"/>
    </location>
    <ligand>
        <name>Mn(2+)</name>
        <dbReference type="ChEBI" id="CHEBI:29035"/>
    </ligand>
</feature>
<evidence type="ECO:0000256" key="4">
    <source>
        <dbReference type="ARBA" id="ARBA00023002"/>
    </source>
</evidence>
<keyword evidence="11" id="KW-1185">Reference proteome</keyword>
<keyword evidence="3 5" id="KW-0479">Metal-binding</keyword>
<sequence>MDKRTFLKSAALLGIAGLVKPLNLLANPVADTFTLPKLPYEFSALEPHIDKQTMEIHYTKHHQAYVTNLNKAVTGTALATMKIEDIIKDISKHPVAVRNNGGGHWNHTFFWNILSAQGGKPTGKLAAAIESDLGGMDKFKETFNQAATTRFGSGWAWLIVEPSGKLAVTSTPNQDNPLMDVAEKKGKPVIGLDVWEHAYYLKYQNRRPEYITAFWNVLNWAGAEKNYVAALQK</sequence>
<dbReference type="InterPro" id="IPR019832">
    <property type="entry name" value="Mn/Fe_SOD_C"/>
</dbReference>
<dbReference type="InterPro" id="IPR036314">
    <property type="entry name" value="SOD_C_sf"/>
</dbReference>
<dbReference type="RefSeq" id="WP_115374715.1">
    <property type="nucleotide sequence ID" value="NZ_QASA01000001.1"/>
</dbReference>
<dbReference type="InterPro" id="IPR019831">
    <property type="entry name" value="Mn/Fe_SOD_N"/>
</dbReference>
<dbReference type="GO" id="GO:0030145">
    <property type="term" value="F:manganese ion binding"/>
    <property type="evidence" value="ECO:0007669"/>
    <property type="project" value="UniProtKB-ARBA"/>
</dbReference>
<feature type="binding site" evidence="5">
    <location>
        <position position="193"/>
    </location>
    <ligand>
        <name>Mn(2+)</name>
        <dbReference type="ChEBI" id="CHEBI:29035"/>
    </ligand>
</feature>
<dbReference type="OrthoDB" id="9803125at2"/>
<evidence type="ECO:0000259" key="9">
    <source>
        <dbReference type="Pfam" id="PF02777"/>
    </source>
</evidence>
<dbReference type="GO" id="GO:0004784">
    <property type="term" value="F:superoxide dismutase activity"/>
    <property type="evidence" value="ECO:0007669"/>
    <property type="project" value="UniProtKB-EC"/>
</dbReference>
<comment type="caution">
    <text evidence="10">The sequence shown here is derived from an EMBL/GenBank/DDBJ whole genome shotgun (WGS) entry which is preliminary data.</text>
</comment>
<evidence type="ECO:0000259" key="8">
    <source>
        <dbReference type="Pfam" id="PF00081"/>
    </source>
</evidence>
<dbReference type="EC" id="1.15.1.1" evidence="2 6"/>
<dbReference type="SUPFAM" id="SSF54719">
    <property type="entry name" value="Fe,Mn superoxide dismutase (SOD), C-terminal domain"/>
    <property type="match status" value="1"/>
</dbReference>
<evidence type="ECO:0000256" key="3">
    <source>
        <dbReference type="ARBA" id="ARBA00022723"/>
    </source>
</evidence>
<dbReference type="Gene3D" id="1.10.287.990">
    <property type="entry name" value="Fe,Mn superoxide dismutase (SOD) domain"/>
    <property type="match status" value="1"/>
</dbReference>
<dbReference type="AlphaFoldDB" id="A0A369QLE3"/>
<protein>
    <recommendedName>
        <fullName evidence="2 6">Superoxide dismutase</fullName>
        <ecNumber evidence="2 6">1.15.1.1</ecNumber>
    </recommendedName>
</protein>
<dbReference type="Gene3D" id="3.55.40.20">
    <property type="entry name" value="Iron/manganese superoxide dismutase, C-terminal domain"/>
    <property type="match status" value="1"/>
</dbReference>
<reference evidence="10 11" key="1">
    <citation type="submission" date="2018-04" db="EMBL/GenBank/DDBJ databases">
        <title>Adhaeribacter sp. HMF7616 genome sequencing and assembly.</title>
        <authorList>
            <person name="Kang H."/>
            <person name="Kang J."/>
            <person name="Cha I."/>
            <person name="Kim H."/>
            <person name="Joh K."/>
        </authorList>
    </citation>
    <scope>NUCLEOTIDE SEQUENCE [LARGE SCALE GENOMIC DNA]</scope>
    <source>
        <strain evidence="10 11">HMF7616</strain>
    </source>
</reference>
<organism evidence="10 11">
    <name type="scientific">Adhaeribacter pallidiroseus</name>
    <dbReference type="NCBI Taxonomy" id="2072847"/>
    <lineage>
        <taxon>Bacteria</taxon>
        <taxon>Pseudomonadati</taxon>
        <taxon>Bacteroidota</taxon>
        <taxon>Cytophagia</taxon>
        <taxon>Cytophagales</taxon>
        <taxon>Hymenobacteraceae</taxon>
        <taxon>Adhaeribacter</taxon>
    </lineage>
</organism>
<feature type="signal peptide" evidence="7">
    <location>
        <begin position="1"/>
        <end position="26"/>
    </location>
</feature>
<proteinExistence type="inferred from homology"/>
<dbReference type="PIRSF" id="PIRSF000349">
    <property type="entry name" value="SODismutase"/>
    <property type="match status" value="1"/>
</dbReference>
<evidence type="ECO:0000256" key="1">
    <source>
        <dbReference type="ARBA" id="ARBA00008714"/>
    </source>
</evidence>
<evidence type="ECO:0000256" key="2">
    <source>
        <dbReference type="ARBA" id="ARBA00012682"/>
    </source>
</evidence>
<dbReference type="FunFam" id="1.10.287.990:FF:000001">
    <property type="entry name" value="Superoxide dismutase"/>
    <property type="match status" value="1"/>
</dbReference>
<dbReference type="Proteomes" id="UP000253919">
    <property type="component" value="Unassembled WGS sequence"/>
</dbReference>
<dbReference type="PANTHER" id="PTHR43595:SF2">
    <property type="entry name" value="SMALL RIBOSOMAL SUBUNIT PROTEIN MS42"/>
    <property type="match status" value="1"/>
</dbReference>
<evidence type="ECO:0000256" key="5">
    <source>
        <dbReference type="PIRSR" id="PIRSR000349-1"/>
    </source>
</evidence>
<accession>A0A369QLE3</accession>
<dbReference type="Pfam" id="PF02777">
    <property type="entry name" value="Sod_Fe_C"/>
    <property type="match status" value="1"/>
</dbReference>
<dbReference type="PROSITE" id="PS00088">
    <property type="entry name" value="SOD_MN"/>
    <property type="match status" value="1"/>
</dbReference>
<dbReference type="InterPro" id="IPR036324">
    <property type="entry name" value="Mn/Fe_SOD_N_sf"/>
</dbReference>
<dbReference type="SUPFAM" id="SSF46609">
    <property type="entry name" value="Fe,Mn superoxide dismutase (SOD), N-terminal domain"/>
    <property type="match status" value="1"/>
</dbReference>
<evidence type="ECO:0000256" key="6">
    <source>
        <dbReference type="RuleBase" id="RU000414"/>
    </source>
</evidence>
<keyword evidence="4 6" id="KW-0560">Oxidoreductase</keyword>
<dbReference type="FunFam" id="3.55.40.20:FF:000001">
    <property type="entry name" value="Superoxide dismutase"/>
    <property type="match status" value="1"/>
</dbReference>
<name>A0A369QLE3_9BACT</name>
<dbReference type="GO" id="GO:0005737">
    <property type="term" value="C:cytoplasm"/>
    <property type="evidence" value="ECO:0007669"/>
    <property type="project" value="TreeGrafter"/>
</dbReference>
<dbReference type="InterPro" id="IPR001189">
    <property type="entry name" value="Mn/Fe_SOD"/>
</dbReference>
<feature type="domain" description="Manganese/iron superoxide dismutase N-terminal" evidence="8">
    <location>
        <begin position="32"/>
        <end position="115"/>
    </location>
</feature>
<evidence type="ECO:0000313" key="10">
    <source>
        <dbReference type="EMBL" id="RDC65753.1"/>
    </source>
</evidence>
<keyword evidence="7" id="KW-0732">Signal</keyword>
<dbReference type="Pfam" id="PF00081">
    <property type="entry name" value="Sod_Fe_N"/>
    <property type="match status" value="1"/>
</dbReference>
<evidence type="ECO:0000256" key="7">
    <source>
        <dbReference type="SAM" id="SignalP"/>
    </source>
</evidence>
<evidence type="ECO:0000313" key="11">
    <source>
        <dbReference type="Proteomes" id="UP000253919"/>
    </source>
</evidence>